<reference evidence="1 2" key="1">
    <citation type="submission" date="2018-06" db="EMBL/GenBank/DDBJ databases">
        <title>Pseudomonas jilinensis sp. nov., isolated from the production water of Jilin Oilfield in China.</title>
        <authorList>
            <person name="Wang J."/>
        </authorList>
    </citation>
    <scope>NUCLEOTIDE SEQUENCE [LARGE SCALE GENOMIC DNA]</scope>
    <source>
        <strain evidence="1 2">JS15-10A1</strain>
    </source>
</reference>
<proteinExistence type="predicted"/>
<organism evidence="1 2">
    <name type="scientific">Pseudomonas jilinensis</name>
    <dbReference type="NCBI Taxonomy" id="2078689"/>
    <lineage>
        <taxon>Bacteria</taxon>
        <taxon>Pseudomonadati</taxon>
        <taxon>Pseudomonadota</taxon>
        <taxon>Gammaproteobacteria</taxon>
        <taxon>Pseudomonadales</taxon>
        <taxon>Pseudomonadaceae</taxon>
        <taxon>Pseudomonas</taxon>
    </lineage>
</organism>
<accession>A0A396RWZ1</accession>
<dbReference type="SUPFAM" id="SSF53254">
    <property type="entry name" value="Phosphoglycerate mutase-like"/>
    <property type="match status" value="1"/>
</dbReference>
<dbReference type="Pfam" id="PF00300">
    <property type="entry name" value="His_Phos_1"/>
    <property type="match status" value="1"/>
</dbReference>
<dbReference type="InterPro" id="IPR004449">
    <property type="entry name" value="SixA"/>
</dbReference>
<dbReference type="EMBL" id="QJSA01000008">
    <property type="protein sequence ID" value="RHW21140.1"/>
    <property type="molecule type" value="Genomic_DNA"/>
</dbReference>
<gene>
    <name evidence="1" type="primary">sixA</name>
    <name evidence="1" type="ORF">C2846_10440</name>
</gene>
<dbReference type="AlphaFoldDB" id="A0A396RWZ1"/>
<name>A0A396RWZ1_9PSED</name>
<comment type="caution">
    <text evidence="1">The sequence shown here is derived from an EMBL/GenBank/DDBJ whole genome shotgun (WGS) entry which is preliminary data.</text>
</comment>
<dbReference type="NCBIfam" id="TIGR00249">
    <property type="entry name" value="sixA"/>
    <property type="match status" value="1"/>
</dbReference>
<evidence type="ECO:0000313" key="2">
    <source>
        <dbReference type="Proteomes" id="UP000265745"/>
    </source>
</evidence>
<dbReference type="CDD" id="cd07067">
    <property type="entry name" value="HP_PGM_like"/>
    <property type="match status" value="1"/>
</dbReference>
<keyword evidence="2" id="KW-1185">Reference proteome</keyword>
<dbReference type="InterPro" id="IPR029033">
    <property type="entry name" value="His_PPase_superfam"/>
</dbReference>
<evidence type="ECO:0000313" key="1">
    <source>
        <dbReference type="EMBL" id="RHW21140.1"/>
    </source>
</evidence>
<dbReference type="GO" id="GO:0005737">
    <property type="term" value="C:cytoplasm"/>
    <property type="evidence" value="ECO:0007669"/>
    <property type="project" value="InterPro"/>
</dbReference>
<dbReference type="Proteomes" id="UP000265745">
    <property type="component" value="Unassembled WGS sequence"/>
</dbReference>
<sequence length="154" mass="16827">MKLWILRHGKAQAMAASDPQRALTERGCADVLHMAELLRDQQLDGILASPYLRAQQTAGLVGEHLNFARGVATAPWLTPDDDPMQVINYLSERTEQSLLLVSHQPLVSQLVSLLVEGHRRGHYPMPTAALACLEMDVVAAGLAQLLSLNTPKDS</sequence>
<dbReference type="Gene3D" id="3.40.50.1240">
    <property type="entry name" value="Phosphoglycerate mutase-like"/>
    <property type="match status" value="1"/>
</dbReference>
<protein>
    <submittedName>
        <fullName evidence="1">Phosphohistidine phosphatase SixA</fullName>
    </submittedName>
</protein>
<dbReference type="GO" id="GO:0101006">
    <property type="term" value="F:protein histidine phosphatase activity"/>
    <property type="evidence" value="ECO:0007669"/>
    <property type="project" value="InterPro"/>
</dbReference>
<dbReference type="OrthoDB" id="92610at2"/>
<dbReference type="SMART" id="SM00855">
    <property type="entry name" value="PGAM"/>
    <property type="match status" value="1"/>
</dbReference>
<dbReference type="InterPro" id="IPR013078">
    <property type="entry name" value="His_Pase_superF_clade-1"/>
</dbReference>
<dbReference type="RefSeq" id="WP_119701398.1">
    <property type="nucleotide sequence ID" value="NZ_QJSA01000008.1"/>
</dbReference>